<gene>
    <name evidence="1" type="ORF">A1O3_01126</name>
</gene>
<dbReference type="RefSeq" id="XP_007729464.1">
    <property type="nucleotide sequence ID" value="XM_007731274.1"/>
</dbReference>
<name>W9ZDI2_9EURO</name>
<dbReference type="OrthoDB" id="3921745at2759"/>
<dbReference type="GeneID" id="19165264"/>
<organism evidence="1 2">
    <name type="scientific">Capronia epimyces CBS 606.96</name>
    <dbReference type="NCBI Taxonomy" id="1182542"/>
    <lineage>
        <taxon>Eukaryota</taxon>
        <taxon>Fungi</taxon>
        <taxon>Dikarya</taxon>
        <taxon>Ascomycota</taxon>
        <taxon>Pezizomycotina</taxon>
        <taxon>Eurotiomycetes</taxon>
        <taxon>Chaetothyriomycetidae</taxon>
        <taxon>Chaetothyriales</taxon>
        <taxon>Herpotrichiellaceae</taxon>
        <taxon>Capronia</taxon>
    </lineage>
</organism>
<dbReference type="STRING" id="1182542.W9ZDI2"/>
<evidence type="ECO:0000313" key="2">
    <source>
        <dbReference type="Proteomes" id="UP000019478"/>
    </source>
</evidence>
<proteinExistence type="predicted"/>
<dbReference type="AlphaFoldDB" id="W9ZDI2"/>
<accession>W9ZDI2</accession>
<dbReference type="Proteomes" id="UP000019478">
    <property type="component" value="Unassembled WGS sequence"/>
</dbReference>
<dbReference type="EMBL" id="AMGY01000001">
    <property type="protein sequence ID" value="EXJ92574.1"/>
    <property type="molecule type" value="Genomic_DNA"/>
</dbReference>
<protein>
    <submittedName>
        <fullName evidence="1">Uncharacterized protein</fullName>
    </submittedName>
</protein>
<evidence type="ECO:0000313" key="1">
    <source>
        <dbReference type="EMBL" id="EXJ92574.1"/>
    </source>
</evidence>
<keyword evidence="2" id="KW-1185">Reference proteome</keyword>
<sequence>MRFNHHADASKKGRGGKRRVDAMSIINLLNGTPTPAGNRRYPPRDKYDQEEGIFIWYNRIDLGLSWNRVQENFKRQFHKQRGKAGLQCKYYRVLTENHVQKVRDQGPRALRRPYDVAAWGVIAQTSIRYPWMLPYHQLMPKMMKCKL</sequence>
<dbReference type="eggNOG" id="ENOG502T2BP">
    <property type="taxonomic scope" value="Eukaryota"/>
</dbReference>
<dbReference type="HOGENOM" id="CLU_1767817_0_0_1"/>
<comment type="caution">
    <text evidence="1">The sequence shown here is derived from an EMBL/GenBank/DDBJ whole genome shotgun (WGS) entry which is preliminary data.</text>
</comment>
<reference evidence="1 2" key="1">
    <citation type="submission" date="2013-03" db="EMBL/GenBank/DDBJ databases">
        <title>The Genome Sequence of Capronia epimyces CBS 606.96.</title>
        <authorList>
            <consortium name="The Broad Institute Genomics Platform"/>
            <person name="Cuomo C."/>
            <person name="de Hoog S."/>
            <person name="Gorbushina A."/>
            <person name="Walker B."/>
            <person name="Young S.K."/>
            <person name="Zeng Q."/>
            <person name="Gargeya S."/>
            <person name="Fitzgerald M."/>
            <person name="Haas B."/>
            <person name="Abouelleil A."/>
            <person name="Allen A.W."/>
            <person name="Alvarado L."/>
            <person name="Arachchi H.M."/>
            <person name="Berlin A.M."/>
            <person name="Chapman S.B."/>
            <person name="Gainer-Dewar J."/>
            <person name="Goldberg J."/>
            <person name="Griggs A."/>
            <person name="Gujja S."/>
            <person name="Hansen M."/>
            <person name="Howarth C."/>
            <person name="Imamovic A."/>
            <person name="Ireland A."/>
            <person name="Larimer J."/>
            <person name="McCowan C."/>
            <person name="Murphy C."/>
            <person name="Pearson M."/>
            <person name="Poon T.W."/>
            <person name="Priest M."/>
            <person name="Roberts A."/>
            <person name="Saif S."/>
            <person name="Shea T."/>
            <person name="Sisk P."/>
            <person name="Sykes S."/>
            <person name="Wortman J."/>
            <person name="Nusbaum C."/>
            <person name="Birren B."/>
        </authorList>
    </citation>
    <scope>NUCLEOTIDE SEQUENCE [LARGE SCALE GENOMIC DNA]</scope>
    <source>
        <strain evidence="1 2">CBS 606.96</strain>
    </source>
</reference>